<keyword evidence="5 7" id="KW-0560">Oxidoreductase</keyword>
<dbReference type="GO" id="GO:0017172">
    <property type="term" value="F:cysteine dioxygenase activity"/>
    <property type="evidence" value="ECO:0007669"/>
    <property type="project" value="UniProtKB-UniRule"/>
</dbReference>
<evidence type="ECO:0000256" key="2">
    <source>
        <dbReference type="ARBA" id="ARBA00013133"/>
    </source>
</evidence>
<keyword evidence="3 7" id="KW-0479">Metal-binding</keyword>
<dbReference type="PANTHER" id="PTHR12918">
    <property type="entry name" value="CYSTEINE DIOXYGENASE"/>
    <property type="match status" value="1"/>
</dbReference>
<evidence type="ECO:0000256" key="5">
    <source>
        <dbReference type="ARBA" id="ARBA00023002"/>
    </source>
</evidence>
<dbReference type="GO" id="GO:0019448">
    <property type="term" value="P:L-cysteine catabolic process"/>
    <property type="evidence" value="ECO:0007669"/>
    <property type="project" value="TreeGrafter"/>
</dbReference>
<dbReference type="GO" id="GO:0008198">
    <property type="term" value="F:ferrous iron binding"/>
    <property type="evidence" value="ECO:0007669"/>
    <property type="project" value="TreeGrafter"/>
</dbReference>
<keyword evidence="6 7" id="KW-0408">Iron</keyword>
<dbReference type="InterPro" id="IPR010300">
    <property type="entry name" value="CDO_1"/>
</dbReference>
<reference evidence="8" key="1">
    <citation type="submission" date="2021-03" db="EMBL/GenBank/DDBJ databases">
        <title>Comparative genomics and phylogenomic investigation of the class Geoglossomycetes provide insights into ecological specialization and systematics.</title>
        <authorList>
            <person name="Melie T."/>
            <person name="Pirro S."/>
            <person name="Miller A.N."/>
            <person name="Quandt A."/>
        </authorList>
    </citation>
    <scope>NUCLEOTIDE SEQUENCE</scope>
    <source>
        <strain evidence="8">CAQ_001_2017</strain>
    </source>
</reference>
<comment type="caution">
    <text evidence="8">The sequence shown here is derived from an EMBL/GenBank/DDBJ whole genome shotgun (WGS) entry which is preliminary data.</text>
</comment>
<evidence type="ECO:0000256" key="3">
    <source>
        <dbReference type="ARBA" id="ARBA00022723"/>
    </source>
</evidence>
<evidence type="ECO:0000256" key="1">
    <source>
        <dbReference type="ARBA" id="ARBA00006622"/>
    </source>
</evidence>
<dbReference type="AlphaFoldDB" id="A0A9P8LFA0"/>
<dbReference type="EC" id="1.13.11.20" evidence="2 7"/>
<dbReference type="Gene3D" id="2.60.120.10">
    <property type="entry name" value="Jelly Rolls"/>
    <property type="match status" value="1"/>
</dbReference>
<protein>
    <recommendedName>
        <fullName evidence="2 7">Cysteine dioxygenase</fullName>
        <ecNumber evidence="2 7">1.13.11.20</ecNumber>
    </recommendedName>
</protein>
<keyword evidence="4 7" id="KW-0223">Dioxygenase</keyword>
<organism evidence="8 9">
    <name type="scientific">Trichoglossum hirsutum</name>
    <dbReference type="NCBI Taxonomy" id="265104"/>
    <lineage>
        <taxon>Eukaryota</taxon>
        <taxon>Fungi</taxon>
        <taxon>Dikarya</taxon>
        <taxon>Ascomycota</taxon>
        <taxon>Pezizomycotina</taxon>
        <taxon>Geoglossomycetes</taxon>
        <taxon>Geoglossales</taxon>
        <taxon>Geoglossaceae</taxon>
        <taxon>Trichoglossum</taxon>
    </lineage>
</organism>
<gene>
    <name evidence="8" type="primary">CDO1</name>
    <name evidence="8" type="ORF">GP486_001892</name>
</gene>
<evidence type="ECO:0000256" key="7">
    <source>
        <dbReference type="RuleBase" id="RU366010"/>
    </source>
</evidence>
<evidence type="ECO:0000256" key="6">
    <source>
        <dbReference type="ARBA" id="ARBA00023004"/>
    </source>
</evidence>
<dbReference type="SUPFAM" id="SSF51182">
    <property type="entry name" value="RmlC-like cupins"/>
    <property type="match status" value="1"/>
</dbReference>
<dbReference type="Pfam" id="PF05995">
    <property type="entry name" value="CDO_I"/>
    <property type="match status" value="1"/>
</dbReference>
<evidence type="ECO:0000256" key="4">
    <source>
        <dbReference type="ARBA" id="ARBA00022964"/>
    </source>
</evidence>
<comment type="similarity">
    <text evidence="1 7">Belongs to the cysteine dioxygenase family.</text>
</comment>
<dbReference type="InterPro" id="IPR011051">
    <property type="entry name" value="RmlC_Cupin_sf"/>
</dbReference>
<dbReference type="PANTHER" id="PTHR12918:SF1">
    <property type="entry name" value="CYSTEINE DIOXYGENASE TYPE 1"/>
    <property type="match status" value="1"/>
</dbReference>
<evidence type="ECO:0000313" key="8">
    <source>
        <dbReference type="EMBL" id="KAH0563536.1"/>
    </source>
</evidence>
<evidence type="ECO:0000313" key="9">
    <source>
        <dbReference type="Proteomes" id="UP000750711"/>
    </source>
</evidence>
<proteinExistence type="inferred from homology"/>
<dbReference type="InterPro" id="IPR014710">
    <property type="entry name" value="RmlC-like_jellyroll"/>
</dbReference>
<keyword evidence="9" id="KW-1185">Reference proteome</keyword>
<accession>A0A9P8LFA0</accession>
<sequence length="171" mass="18955">MPAIAQDAFAGATSSGISYDAFQRLVDDLSKTLGPSSGLTSEGVDVQHLKQLMEGYLSKQSEWIRYAFADLSRSYTRNLVDRGNGKSNLLILVWTPGKGSPIHDHADAHCLMKVLKGSLRETLYLWPDRNVTNSGLPSPLVAKRDTIYYENQVTYMSDDVRAFSIIANCHD</sequence>
<comment type="cofactor">
    <cofactor evidence="7">
        <name>Fe cation</name>
        <dbReference type="ChEBI" id="CHEBI:24875"/>
    </cofactor>
    <text evidence="7">Binds 1 Fe cation per subunit.</text>
</comment>
<name>A0A9P8LFA0_9PEZI</name>
<dbReference type="Proteomes" id="UP000750711">
    <property type="component" value="Unassembled WGS sequence"/>
</dbReference>
<comment type="catalytic activity">
    <reaction evidence="7">
        <text>L-cysteine + O2 = 3-sulfino-L-alanine + H(+)</text>
        <dbReference type="Rhea" id="RHEA:20441"/>
        <dbReference type="ChEBI" id="CHEBI:15378"/>
        <dbReference type="ChEBI" id="CHEBI:15379"/>
        <dbReference type="ChEBI" id="CHEBI:35235"/>
        <dbReference type="ChEBI" id="CHEBI:61085"/>
        <dbReference type="EC" id="1.13.11.20"/>
    </reaction>
</comment>
<dbReference type="CDD" id="cd10548">
    <property type="entry name" value="cupin_CDO"/>
    <property type="match status" value="1"/>
</dbReference>
<dbReference type="EMBL" id="JAGHQM010000188">
    <property type="protein sequence ID" value="KAH0563536.1"/>
    <property type="molecule type" value="Genomic_DNA"/>
</dbReference>